<organism evidence="3 4">
    <name type="scientific">Aliidongia dinghuensis</name>
    <dbReference type="NCBI Taxonomy" id="1867774"/>
    <lineage>
        <taxon>Bacteria</taxon>
        <taxon>Pseudomonadati</taxon>
        <taxon>Pseudomonadota</taxon>
        <taxon>Alphaproteobacteria</taxon>
        <taxon>Rhodospirillales</taxon>
        <taxon>Dongiaceae</taxon>
        <taxon>Aliidongia</taxon>
    </lineage>
</organism>
<gene>
    <name evidence="3" type="ORF">GCM10011611_49820</name>
</gene>
<dbReference type="Proteomes" id="UP000646365">
    <property type="component" value="Unassembled WGS sequence"/>
</dbReference>
<reference evidence="3" key="2">
    <citation type="submission" date="2020-09" db="EMBL/GenBank/DDBJ databases">
        <authorList>
            <person name="Sun Q."/>
            <person name="Zhou Y."/>
        </authorList>
    </citation>
    <scope>NUCLEOTIDE SEQUENCE</scope>
    <source>
        <strain evidence="3">CGMCC 1.15725</strain>
    </source>
</reference>
<dbReference type="InterPro" id="IPR025419">
    <property type="entry name" value="DUF4142"/>
</dbReference>
<evidence type="ECO:0000313" key="4">
    <source>
        <dbReference type="Proteomes" id="UP000646365"/>
    </source>
</evidence>
<feature type="signal peptide" evidence="1">
    <location>
        <begin position="1"/>
        <end position="23"/>
    </location>
</feature>
<evidence type="ECO:0000259" key="2">
    <source>
        <dbReference type="Pfam" id="PF13628"/>
    </source>
</evidence>
<evidence type="ECO:0000313" key="3">
    <source>
        <dbReference type="EMBL" id="GGF37329.1"/>
    </source>
</evidence>
<dbReference type="InterPro" id="IPR012347">
    <property type="entry name" value="Ferritin-like"/>
</dbReference>
<feature type="chain" id="PRO_5035278311" evidence="1">
    <location>
        <begin position="24"/>
        <end position="174"/>
    </location>
</feature>
<proteinExistence type="predicted"/>
<dbReference type="EMBL" id="BMJQ01000015">
    <property type="protein sequence ID" value="GGF37329.1"/>
    <property type="molecule type" value="Genomic_DNA"/>
</dbReference>
<dbReference type="Pfam" id="PF13628">
    <property type="entry name" value="DUF4142"/>
    <property type="match status" value="1"/>
</dbReference>
<accession>A0A8J3E5R6</accession>
<reference evidence="3" key="1">
    <citation type="journal article" date="2014" name="Int. J. Syst. Evol. Microbiol.">
        <title>Complete genome sequence of Corynebacterium casei LMG S-19264T (=DSM 44701T), isolated from a smear-ripened cheese.</title>
        <authorList>
            <consortium name="US DOE Joint Genome Institute (JGI-PGF)"/>
            <person name="Walter F."/>
            <person name="Albersmeier A."/>
            <person name="Kalinowski J."/>
            <person name="Ruckert C."/>
        </authorList>
    </citation>
    <scope>NUCLEOTIDE SEQUENCE</scope>
    <source>
        <strain evidence="3">CGMCC 1.15725</strain>
    </source>
</reference>
<name>A0A8J3E5R6_9PROT</name>
<feature type="domain" description="DUF4142" evidence="2">
    <location>
        <begin position="29"/>
        <end position="169"/>
    </location>
</feature>
<protein>
    <submittedName>
        <fullName evidence="3">Membrane protein</fullName>
    </submittedName>
</protein>
<dbReference type="PANTHER" id="PTHR38593">
    <property type="entry name" value="BLR2558 PROTEIN"/>
    <property type="match status" value="1"/>
</dbReference>
<dbReference type="AlphaFoldDB" id="A0A8J3E5R6"/>
<keyword evidence="1" id="KW-0732">Signal</keyword>
<sequence>MSKLKTALLTAIALVSAAGVAHAQAGLNDLEIAHAAYTADTIDIDYAKIALAKTKNPEVRRFAELMIRDHTAVNEGAAALLAKLKVQPKDNAFSQSLISGAAAKKTELNALDGVAFDRAYAANELAYHQVVNKTLSETWIPTVQNGEVKAFLTQALVTFRVHEEHAGHMVGALK</sequence>
<dbReference type="Gene3D" id="1.20.1260.10">
    <property type="match status" value="1"/>
</dbReference>
<evidence type="ECO:0000256" key="1">
    <source>
        <dbReference type="SAM" id="SignalP"/>
    </source>
</evidence>
<dbReference type="PANTHER" id="PTHR38593:SF1">
    <property type="entry name" value="BLR2558 PROTEIN"/>
    <property type="match status" value="1"/>
</dbReference>
<keyword evidence="4" id="KW-1185">Reference proteome</keyword>
<comment type="caution">
    <text evidence="3">The sequence shown here is derived from an EMBL/GenBank/DDBJ whole genome shotgun (WGS) entry which is preliminary data.</text>
</comment>